<dbReference type="PANTHER" id="PTHR47961">
    <property type="entry name" value="DNA POLYMERASE THETA, PUTATIVE (AFU_ORTHOLOGUE AFUA_1G05260)-RELATED"/>
    <property type="match status" value="1"/>
</dbReference>
<dbReference type="SUPFAM" id="SSF158702">
    <property type="entry name" value="Sec63 N-terminal domain-like"/>
    <property type="match status" value="1"/>
</dbReference>
<dbReference type="InterPro" id="IPR057842">
    <property type="entry name" value="WH_MER3"/>
</dbReference>
<evidence type="ECO:0000256" key="7">
    <source>
        <dbReference type="SAM" id="MobiDB-lite"/>
    </source>
</evidence>
<evidence type="ECO:0000256" key="1">
    <source>
        <dbReference type="ARBA" id="ARBA00008894"/>
    </source>
</evidence>
<dbReference type="InterPro" id="IPR050474">
    <property type="entry name" value="Hel308_SKI2-like"/>
</dbReference>
<keyword evidence="4" id="KW-0378">Hydrolase</keyword>
<dbReference type="GO" id="GO:0003676">
    <property type="term" value="F:nucleic acid binding"/>
    <property type="evidence" value="ECO:0007669"/>
    <property type="project" value="InterPro"/>
</dbReference>
<keyword evidence="3" id="KW-0547">Nucleotide-binding</keyword>
<feature type="region of interest" description="Disordered" evidence="7">
    <location>
        <begin position="144"/>
        <end position="166"/>
    </location>
</feature>
<accession>A0AAV1CN61</accession>
<feature type="compositionally biased region" description="Basic and acidic residues" evidence="7">
    <location>
        <begin position="1247"/>
        <end position="1257"/>
    </location>
</feature>
<dbReference type="InterPro" id="IPR014756">
    <property type="entry name" value="Ig_E-set"/>
</dbReference>
<organism evidence="9 10">
    <name type="scientific">Oldenlandia corymbosa var. corymbosa</name>
    <dbReference type="NCBI Taxonomy" id="529605"/>
    <lineage>
        <taxon>Eukaryota</taxon>
        <taxon>Viridiplantae</taxon>
        <taxon>Streptophyta</taxon>
        <taxon>Embryophyta</taxon>
        <taxon>Tracheophyta</taxon>
        <taxon>Spermatophyta</taxon>
        <taxon>Magnoliopsida</taxon>
        <taxon>eudicotyledons</taxon>
        <taxon>Gunneridae</taxon>
        <taxon>Pentapetalae</taxon>
        <taxon>asterids</taxon>
        <taxon>lamiids</taxon>
        <taxon>Gentianales</taxon>
        <taxon>Rubiaceae</taxon>
        <taxon>Rubioideae</taxon>
        <taxon>Spermacoceae</taxon>
        <taxon>Hedyotis-Oldenlandia complex</taxon>
        <taxon>Oldenlandia</taxon>
    </lineage>
</organism>
<dbReference type="InterPro" id="IPR027417">
    <property type="entry name" value="P-loop_NTPase"/>
</dbReference>
<dbReference type="InterPro" id="IPR011545">
    <property type="entry name" value="DEAD/DEAH_box_helicase_dom"/>
</dbReference>
<dbReference type="Gene3D" id="1.10.3380.10">
    <property type="entry name" value="Sec63 N-terminal domain-like domain"/>
    <property type="match status" value="1"/>
</dbReference>
<dbReference type="FunFam" id="3.40.50.300:FF:000368">
    <property type="entry name" value="U5 small nuclear ribonucleoprotein 200 kDa helicase"/>
    <property type="match status" value="1"/>
</dbReference>
<comment type="similarity">
    <text evidence="1">Belongs to the disease resistance NB-LRR family.</text>
</comment>
<dbReference type="GO" id="GO:0005634">
    <property type="term" value="C:nucleus"/>
    <property type="evidence" value="ECO:0007669"/>
    <property type="project" value="TreeGrafter"/>
</dbReference>
<dbReference type="GO" id="GO:0005524">
    <property type="term" value="F:ATP binding"/>
    <property type="evidence" value="ECO:0007669"/>
    <property type="project" value="UniProtKB-KW"/>
</dbReference>
<sequence>MERMTLNAEDIDSEWLQRIILQAFDHEIDSQQSQNTAEVVLQILAEDDDVKAKKELMLQLKFVQLDLVEYMLRNRVKIVWCTRLARAKNPEDRNKIEEEMLNLGSDHAAILQQLHATRADSKERQSNHVHDTVDECELPVGTFRKNKKGDPQIHGPPSKAGPLGPTEELVKISSMPQWAQKAFQGISHLNRIQSRVYQTAFFNAYSILLCAPTSVGKADIAMLTILQQNLLAEIVGSLSNRLQHYNLKVKELSGDLFMTHQQIEETQIIVTTPERWDSITRKPGDSTYTELLKLLIIDEIHLLLDNKGPVLESIVARTLRFIESTKKHIRMVCFSALIPNYEDIALFLQVDVEKGLFYFDNSYQPVPLDQQYIGIPEKHPPSTELLDLQPLPLTSLNNQSYEALYKELTHFNPVQTQVFTVLYNSDEDVLVAAPTGSGKTLCAELAILRNHQKSSNSRTFMRAVYIAPIETLSKARCWKQLRYVQQVSLFIVDKLHLIGTGYSGAILEAIISRMLIIRRNLANKFRIVALSNSLANAKDLGKWIGATSHGIFNFPLDPRPVPLEIDIQAVDMENFEPSLQAMSKPTYATIVQHAKNGKPAIVFVPMSKHACLTAEALMRYGTAGADRGIFLLLSTGIVDHLLDRIQEPMLKQTLRYGVGYLHEGLTSIDQDIVKTLFQKGCIHVCVMCSSMCWSVPLYAHLVVIMGTRHYDGREIDYAVSDLLQMMGHASRPVVDNMGKCVIFCHAPKKEYYQKFLSEAHPVESRLGYHLHDILNSEVAAGVVKDKQAGIEYLSWMFMFKRLTQNPSYYKLEGISQRHLEDHSAELIENTISDLEAGECVRVVEDCFVSLLNLGKFASIHGISCTTIQRFSLSLTSKTTLKGLMEIESSASEYNQLPIRLGEKELIRQLISHQRFSFDAPGFGYPRVKANALLQAHFSRKSIEGDLARDQQVVLVYASQLLAAMIEMSEAQLMDITRFYYPKIKVEYEVHCNEVIPGETANLSVILKRDVKGKAAVGLPETPRFPKGKEGWWLLVGDKKNDDLVAIDYCLIEREKRVELKFMAPKKLGKKAYKLFLVSDSYLGCDQEGHSFFINVKEDDYFRLLDELREYDDYMEGEYMEGGVQFSEYIQKNVTLYQFHHGISLATAATANFTRGSLQLSCARRPGACLNGLQAATLFMASPVVYFKRCSKCRFESWDEERKVVVSCSVEKVESRDIRKEMEEVMVVATWRRWRKKEGDGGGAGGGGRREMEAVGAA</sequence>
<dbReference type="Pfam" id="PF00270">
    <property type="entry name" value="DEAD"/>
    <property type="match status" value="2"/>
</dbReference>
<dbReference type="PANTHER" id="PTHR47961:SF4">
    <property type="entry name" value="ACTIVATING SIGNAL COINTEGRATOR 1 COMPLEX SUBUNIT 3"/>
    <property type="match status" value="1"/>
</dbReference>
<dbReference type="Proteomes" id="UP001161247">
    <property type="component" value="Chromosome 2"/>
</dbReference>
<dbReference type="AlphaFoldDB" id="A0AAV1CN61"/>
<dbReference type="SMART" id="SM00973">
    <property type="entry name" value="Sec63"/>
    <property type="match status" value="1"/>
</dbReference>
<dbReference type="Gene3D" id="1.10.10.10">
    <property type="entry name" value="Winged helix-like DNA-binding domain superfamily/Winged helix DNA-binding domain"/>
    <property type="match status" value="1"/>
</dbReference>
<dbReference type="Pfam" id="PF23445">
    <property type="entry name" value="WHD_SNRNP200"/>
    <property type="match status" value="1"/>
</dbReference>
<dbReference type="SUPFAM" id="SSF52540">
    <property type="entry name" value="P-loop containing nucleoside triphosphate hydrolases"/>
    <property type="match status" value="3"/>
</dbReference>
<dbReference type="FunFam" id="1.10.10.10:FF:000012">
    <property type="entry name" value="U5 small nuclear ribonucleoprotein helicase"/>
    <property type="match status" value="1"/>
</dbReference>
<evidence type="ECO:0000256" key="4">
    <source>
        <dbReference type="ARBA" id="ARBA00022801"/>
    </source>
</evidence>
<evidence type="ECO:0000256" key="2">
    <source>
        <dbReference type="ARBA" id="ARBA00022737"/>
    </source>
</evidence>
<dbReference type="Gene3D" id="2.60.40.150">
    <property type="entry name" value="C2 domain"/>
    <property type="match status" value="1"/>
</dbReference>
<dbReference type="InterPro" id="IPR004179">
    <property type="entry name" value="Sec63-dom"/>
</dbReference>
<proteinExistence type="inferred from homology"/>
<dbReference type="InterPro" id="IPR014001">
    <property type="entry name" value="Helicase_ATP-bd"/>
</dbReference>
<evidence type="ECO:0000313" key="10">
    <source>
        <dbReference type="Proteomes" id="UP001161247"/>
    </source>
</evidence>
<dbReference type="GO" id="GO:0006397">
    <property type="term" value="P:mRNA processing"/>
    <property type="evidence" value="ECO:0007669"/>
    <property type="project" value="UniProtKB-ARBA"/>
</dbReference>
<dbReference type="PROSITE" id="PS51192">
    <property type="entry name" value="HELICASE_ATP_BIND_1"/>
    <property type="match status" value="1"/>
</dbReference>
<feature type="domain" description="Helicase ATP-binding" evidence="8">
    <location>
        <begin position="198"/>
        <end position="356"/>
    </location>
</feature>
<dbReference type="SMART" id="SM00490">
    <property type="entry name" value="HELICc"/>
    <property type="match status" value="1"/>
</dbReference>
<dbReference type="Gene3D" id="3.40.50.300">
    <property type="entry name" value="P-loop containing nucleotide triphosphate hydrolases"/>
    <property type="match status" value="5"/>
</dbReference>
<keyword evidence="6" id="KW-0067">ATP-binding</keyword>
<dbReference type="InterPro" id="IPR001650">
    <property type="entry name" value="Helicase_C-like"/>
</dbReference>
<evidence type="ECO:0000256" key="6">
    <source>
        <dbReference type="ARBA" id="ARBA00022840"/>
    </source>
</evidence>
<dbReference type="FunFam" id="3.40.50.300:FF:003287">
    <property type="entry name" value="U5 small nuclear ribonucleoprotein 200 kDa helicase"/>
    <property type="match status" value="1"/>
</dbReference>
<gene>
    <name evidence="9" type="ORF">OLC1_LOCUS6968</name>
</gene>
<evidence type="ECO:0000313" key="9">
    <source>
        <dbReference type="EMBL" id="CAI9096144.1"/>
    </source>
</evidence>
<evidence type="ECO:0000256" key="3">
    <source>
        <dbReference type="ARBA" id="ARBA00022741"/>
    </source>
</evidence>
<dbReference type="GO" id="GO:0016787">
    <property type="term" value="F:hydrolase activity"/>
    <property type="evidence" value="ECO:0007669"/>
    <property type="project" value="UniProtKB-KW"/>
</dbReference>
<protein>
    <submittedName>
        <fullName evidence="9">OLC1v1032225C1</fullName>
    </submittedName>
</protein>
<dbReference type="EMBL" id="OX459119">
    <property type="protein sequence ID" value="CAI9096144.1"/>
    <property type="molecule type" value="Genomic_DNA"/>
</dbReference>
<reference evidence="9" key="1">
    <citation type="submission" date="2023-03" db="EMBL/GenBank/DDBJ databases">
        <authorList>
            <person name="Julca I."/>
        </authorList>
    </citation>
    <scope>NUCLEOTIDE SEQUENCE</scope>
</reference>
<feature type="region of interest" description="Disordered" evidence="7">
    <location>
        <begin position="1236"/>
        <end position="1257"/>
    </location>
</feature>
<evidence type="ECO:0000259" key="8">
    <source>
        <dbReference type="PROSITE" id="PS51192"/>
    </source>
</evidence>
<dbReference type="Pfam" id="PF02889">
    <property type="entry name" value="Sec63"/>
    <property type="match status" value="1"/>
</dbReference>
<name>A0AAV1CN61_OLDCO</name>
<evidence type="ECO:0000256" key="5">
    <source>
        <dbReference type="ARBA" id="ARBA00022806"/>
    </source>
</evidence>
<dbReference type="InterPro" id="IPR036388">
    <property type="entry name" value="WH-like_DNA-bd_sf"/>
</dbReference>
<dbReference type="GO" id="GO:0004386">
    <property type="term" value="F:helicase activity"/>
    <property type="evidence" value="ECO:0007669"/>
    <property type="project" value="UniProtKB-KW"/>
</dbReference>
<keyword evidence="2" id="KW-0677">Repeat</keyword>
<dbReference type="SUPFAM" id="SSF81296">
    <property type="entry name" value="E set domains"/>
    <property type="match status" value="1"/>
</dbReference>
<keyword evidence="5" id="KW-0347">Helicase</keyword>
<dbReference type="InterPro" id="IPR041094">
    <property type="entry name" value="Brr2_helicase_PWI"/>
</dbReference>
<keyword evidence="10" id="KW-1185">Reference proteome</keyword>
<dbReference type="Pfam" id="PF18149">
    <property type="entry name" value="Helicase_PWI"/>
    <property type="match status" value="1"/>
</dbReference>
<dbReference type="InterPro" id="IPR035892">
    <property type="entry name" value="C2_domain_sf"/>
</dbReference>
<dbReference type="SMART" id="SM00487">
    <property type="entry name" value="DEXDc"/>
    <property type="match status" value="2"/>
</dbReference>